<evidence type="ECO:0000313" key="16">
    <source>
        <dbReference type="Proteomes" id="UP001497644"/>
    </source>
</evidence>
<protein>
    <recommendedName>
        <fullName evidence="5">aralkylamine N-acetyltransferase</fullName>
        <ecNumber evidence="5">2.3.1.87</ecNumber>
    </recommendedName>
</protein>
<dbReference type="PROSITE" id="PS51186">
    <property type="entry name" value="GNAT"/>
    <property type="match status" value="1"/>
</dbReference>
<comment type="catalytic activity">
    <reaction evidence="6">
        <text>dopamine + (9Z)-octadecenoyl-CoA = N-(9Z-octadecanoyl)-dopamine + CoA + H(+)</text>
        <dbReference type="Rhea" id="RHEA:51380"/>
        <dbReference type="ChEBI" id="CHEBI:15378"/>
        <dbReference type="ChEBI" id="CHEBI:31883"/>
        <dbReference type="ChEBI" id="CHEBI:57287"/>
        <dbReference type="ChEBI" id="CHEBI:57387"/>
        <dbReference type="ChEBI" id="CHEBI:59905"/>
    </reaction>
    <physiologicalReaction direction="left-to-right" evidence="6">
        <dbReference type="Rhea" id="RHEA:51381"/>
    </physiologicalReaction>
</comment>
<comment type="pathway">
    <text evidence="3">Aromatic compound metabolism; melatonin biosynthesis; melatonin from serotonin: step 1/2.</text>
</comment>
<evidence type="ECO:0000256" key="1">
    <source>
        <dbReference type="ARBA" id="ARBA00022679"/>
    </source>
</evidence>
<dbReference type="GO" id="GO:0004059">
    <property type="term" value="F:aralkylamine N-acetyltransferase activity"/>
    <property type="evidence" value="ECO:0007669"/>
    <property type="project" value="UniProtKB-EC"/>
</dbReference>
<dbReference type="AlphaFoldDB" id="A0AAV2MZY0"/>
<dbReference type="Proteomes" id="UP001497644">
    <property type="component" value="Chromosome 1"/>
</dbReference>
<dbReference type="SUPFAM" id="SSF55729">
    <property type="entry name" value="Acyl-CoA N-acyltransferases (Nat)"/>
    <property type="match status" value="1"/>
</dbReference>
<comment type="catalytic activity">
    <reaction evidence="7">
        <text>serotonin + octadecanoyl-CoA = N-octadecanoyl-serotonin + CoA + H(+)</text>
        <dbReference type="Rhea" id="RHEA:51400"/>
        <dbReference type="ChEBI" id="CHEBI:15378"/>
        <dbReference type="ChEBI" id="CHEBI:57287"/>
        <dbReference type="ChEBI" id="CHEBI:57394"/>
        <dbReference type="ChEBI" id="CHEBI:134065"/>
        <dbReference type="ChEBI" id="CHEBI:350546"/>
    </reaction>
    <physiologicalReaction direction="left-to-right" evidence="7">
        <dbReference type="Rhea" id="RHEA:51401"/>
    </physiologicalReaction>
</comment>
<dbReference type="EC" id="2.3.1.87" evidence="5"/>
<accession>A0AAV2MZY0</accession>
<evidence type="ECO:0000259" key="14">
    <source>
        <dbReference type="PROSITE" id="PS51186"/>
    </source>
</evidence>
<evidence type="ECO:0000256" key="6">
    <source>
        <dbReference type="ARBA" id="ARBA00050189"/>
    </source>
</evidence>
<evidence type="ECO:0000256" key="7">
    <source>
        <dbReference type="ARBA" id="ARBA00050849"/>
    </source>
</evidence>
<comment type="catalytic activity">
    <reaction evidence="8">
        <text>serotonin + (5Z,8Z,11Z,14Z)-eicosatetraenoyl-CoA = N-[(5Z,8Z,11Z,14Z)-eicosatetraenoyl]-serotonin + CoA + H(+)</text>
        <dbReference type="Rhea" id="RHEA:51396"/>
        <dbReference type="ChEBI" id="CHEBI:15378"/>
        <dbReference type="ChEBI" id="CHEBI:57287"/>
        <dbReference type="ChEBI" id="CHEBI:57368"/>
        <dbReference type="ChEBI" id="CHEBI:132255"/>
        <dbReference type="ChEBI" id="CHEBI:350546"/>
    </reaction>
    <physiologicalReaction direction="left-to-right" evidence="8">
        <dbReference type="Rhea" id="RHEA:51397"/>
    </physiologicalReaction>
</comment>
<dbReference type="Pfam" id="PF00583">
    <property type="entry name" value="Acetyltransf_1"/>
    <property type="match status" value="1"/>
</dbReference>
<comment type="catalytic activity">
    <reaction evidence="12">
        <text>dopamine + hexadecanoyl-CoA = N-hexadecanoyl-dopamine + CoA + H(+)</text>
        <dbReference type="Rhea" id="RHEA:51376"/>
        <dbReference type="ChEBI" id="CHEBI:15378"/>
        <dbReference type="ChEBI" id="CHEBI:57287"/>
        <dbReference type="ChEBI" id="CHEBI:57379"/>
        <dbReference type="ChEBI" id="CHEBI:59905"/>
        <dbReference type="ChEBI" id="CHEBI:134058"/>
    </reaction>
    <physiologicalReaction direction="left-to-right" evidence="12">
        <dbReference type="Rhea" id="RHEA:51377"/>
    </physiologicalReaction>
</comment>
<dbReference type="PANTHER" id="PTHR20905:SF32">
    <property type="entry name" value="ARYLALKYLAMINE N-ACETYLTRANSFERASE-LIKE 7, ISOFORM A"/>
    <property type="match status" value="1"/>
</dbReference>
<evidence type="ECO:0000313" key="15">
    <source>
        <dbReference type="EMBL" id="CAL1673201.1"/>
    </source>
</evidence>
<keyword evidence="16" id="KW-1185">Reference proteome</keyword>
<evidence type="ECO:0000256" key="3">
    <source>
        <dbReference type="ARBA" id="ARBA00037926"/>
    </source>
</evidence>
<evidence type="ECO:0000256" key="4">
    <source>
        <dbReference type="ARBA" id="ARBA00038182"/>
    </source>
</evidence>
<evidence type="ECO:0000256" key="5">
    <source>
        <dbReference type="ARBA" id="ARBA00039114"/>
    </source>
</evidence>
<organism evidence="15 16">
    <name type="scientific">Lasius platythorax</name>
    <dbReference type="NCBI Taxonomy" id="488582"/>
    <lineage>
        <taxon>Eukaryota</taxon>
        <taxon>Metazoa</taxon>
        <taxon>Ecdysozoa</taxon>
        <taxon>Arthropoda</taxon>
        <taxon>Hexapoda</taxon>
        <taxon>Insecta</taxon>
        <taxon>Pterygota</taxon>
        <taxon>Neoptera</taxon>
        <taxon>Endopterygota</taxon>
        <taxon>Hymenoptera</taxon>
        <taxon>Apocrita</taxon>
        <taxon>Aculeata</taxon>
        <taxon>Formicoidea</taxon>
        <taxon>Formicidae</taxon>
        <taxon>Formicinae</taxon>
        <taxon>Lasius</taxon>
        <taxon>Lasius</taxon>
    </lineage>
</organism>
<sequence>MFAQPNSQYIFPVRVGKFVRDMPSSSAEDCLTVVEIPENRYDEAIHHLRWNFFADEPLNNAVGLCAKGESQRELEQHCLLTLKQGYSRMLVNPKGTIAGMALNGTLKKGEREEAERRLAELNDEKFKTIFGLLYKVNDKIDLFAKYDVDEVFECRILSVDENYRGRGFASILMADSLKIAKDAGFKLCKADATGVYSQRVCLKHGFQVEAEIPYAELDKSIRPAPPHQALKLMVKLLD</sequence>
<name>A0AAV2MZY0_9HYME</name>
<keyword evidence="1" id="KW-0808">Transferase</keyword>
<feature type="domain" description="N-acetyltransferase" evidence="14">
    <location>
        <begin position="89"/>
        <end position="238"/>
    </location>
</feature>
<dbReference type="FunFam" id="3.40.630.30:FF:000046">
    <property type="entry name" value="Dopamine N-acetyltransferase"/>
    <property type="match status" value="1"/>
</dbReference>
<dbReference type="Gene3D" id="3.40.630.30">
    <property type="match status" value="1"/>
</dbReference>
<dbReference type="InterPro" id="IPR016181">
    <property type="entry name" value="Acyl_CoA_acyltransferase"/>
</dbReference>
<dbReference type="CDD" id="cd04301">
    <property type="entry name" value="NAT_SF"/>
    <property type="match status" value="1"/>
</dbReference>
<comment type="catalytic activity">
    <reaction evidence="13">
        <text>serotonin + acetyl-CoA = N-acetylserotonin + CoA + H(+)</text>
        <dbReference type="Rhea" id="RHEA:25217"/>
        <dbReference type="ChEBI" id="CHEBI:15378"/>
        <dbReference type="ChEBI" id="CHEBI:17697"/>
        <dbReference type="ChEBI" id="CHEBI:57287"/>
        <dbReference type="ChEBI" id="CHEBI:57288"/>
        <dbReference type="ChEBI" id="CHEBI:350546"/>
        <dbReference type="EC" id="2.3.1.87"/>
    </reaction>
    <physiologicalReaction direction="left-to-right" evidence="13">
        <dbReference type="Rhea" id="RHEA:25218"/>
    </physiologicalReaction>
</comment>
<proteinExistence type="inferred from homology"/>
<evidence type="ECO:0000256" key="9">
    <source>
        <dbReference type="ARBA" id="ARBA00051711"/>
    </source>
</evidence>
<reference evidence="15 16" key="1">
    <citation type="submission" date="2024-04" db="EMBL/GenBank/DDBJ databases">
        <authorList>
            <consortium name="Molecular Ecology Group"/>
        </authorList>
    </citation>
    <scope>NUCLEOTIDE SEQUENCE [LARGE SCALE GENOMIC DNA]</scope>
</reference>
<dbReference type="InterPro" id="IPR000182">
    <property type="entry name" value="GNAT_dom"/>
</dbReference>
<evidence type="ECO:0000256" key="11">
    <source>
        <dbReference type="ARBA" id="ARBA00052178"/>
    </source>
</evidence>
<gene>
    <name evidence="15" type="ORF">LPLAT_LOCUS147</name>
</gene>
<comment type="catalytic activity">
    <reaction evidence="11">
        <text>serotonin + hexadecanoyl-CoA = N-hexadecanoyl-serotonin + CoA + H(+)</text>
        <dbReference type="Rhea" id="RHEA:51384"/>
        <dbReference type="ChEBI" id="CHEBI:15378"/>
        <dbReference type="ChEBI" id="CHEBI:57287"/>
        <dbReference type="ChEBI" id="CHEBI:57379"/>
        <dbReference type="ChEBI" id="CHEBI:134059"/>
        <dbReference type="ChEBI" id="CHEBI:350546"/>
    </reaction>
    <physiologicalReaction direction="left-to-right" evidence="11">
        <dbReference type="Rhea" id="RHEA:51385"/>
    </physiologicalReaction>
</comment>
<dbReference type="EMBL" id="OZ034824">
    <property type="protein sequence ID" value="CAL1673201.1"/>
    <property type="molecule type" value="Genomic_DNA"/>
</dbReference>
<comment type="catalytic activity">
    <reaction evidence="10">
        <text>serotonin + (9Z)-octadecenoyl-CoA = N-(9Z-octadecenoyl)-serotonin + CoA + H(+)</text>
        <dbReference type="Rhea" id="RHEA:51392"/>
        <dbReference type="ChEBI" id="CHEBI:15378"/>
        <dbReference type="ChEBI" id="CHEBI:57287"/>
        <dbReference type="ChEBI" id="CHEBI:57387"/>
        <dbReference type="ChEBI" id="CHEBI:134064"/>
        <dbReference type="ChEBI" id="CHEBI:350546"/>
    </reaction>
    <physiologicalReaction direction="left-to-right" evidence="10">
        <dbReference type="Rhea" id="RHEA:51393"/>
    </physiologicalReaction>
</comment>
<evidence type="ECO:0000256" key="12">
    <source>
        <dbReference type="ARBA" id="ARBA00052335"/>
    </source>
</evidence>
<keyword evidence="2" id="KW-0012">Acyltransferase</keyword>
<comment type="catalytic activity">
    <reaction evidence="9">
        <text>dopamine + acetyl-CoA = N-acetyldopamine + CoA + H(+)</text>
        <dbReference type="Rhea" id="RHEA:51388"/>
        <dbReference type="ChEBI" id="CHEBI:15378"/>
        <dbReference type="ChEBI" id="CHEBI:57287"/>
        <dbReference type="ChEBI" id="CHEBI:57288"/>
        <dbReference type="ChEBI" id="CHEBI:59905"/>
        <dbReference type="ChEBI" id="CHEBI:125678"/>
    </reaction>
    <physiologicalReaction direction="left-to-right" evidence="9">
        <dbReference type="Rhea" id="RHEA:51389"/>
    </physiologicalReaction>
</comment>
<evidence type="ECO:0000256" key="13">
    <source>
        <dbReference type="ARBA" id="ARBA00052491"/>
    </source>
</evidence>
<evidence type="ECO:0000256" key="8">
    <source>
        <dbReference type="ARBA" id="ARBA00051284"/>
    </source>
</evidence>
<dbReference type="PANTHER" id="PTHR20905">
    <property type="entry name" value="N-ACETYLTRANSFERASE-RELATED"/>
    <property type="match status" value="1"/>
</dbReference>
<comment type="similarity">
    <text evidence="4">Belongs to the acetyltransferase family. AANAT subfamily.</text>
</comment>
<evidence type="ECO:0000256" key="10">
    <source>
        <dbReference type="ARBA" id="ARBA00051823"/>
    </source>
</evidence>
<evidence type="ECO:0000256" key="2">
    <source>
        <dbReference type="ARBA" id="ARBA00023315"/>
    </source>
</evidence>